<comment type="caution">
    <text evidence="4">The sequence shown here is derived from an EMBL/GenBank/DDBJ whole genome shotgun (WGS) entry which is preliminary data.</text>
</comment>
<dbReference type="PROSITE" id="PS00065">
    <property type="entry name" value="D_2_HYDROXYACID_DH_1"/>
    <property type="match status" value="1"/>
</dbReference>
<keyword evidence="2" id="KW-0520">NAD</keyword>
<dbReference type="CDD" id="cd12163">
    <property type="entry name" value="2-Hacid_dh_5"/>
    <property type="match status" value="1"/>
</dbReference>
<organism evidence="4 5">
    <name type="scientific">Coniochaeta hoffmannii</name>
    <dbReference type="NCBI Taxonomy" id="91930"/>
    <lineage>
        <taxon>Eukaryota</taxon>
        <taxon>Fungi</taxon>
        <taxon>Dikarya</taxon>
        <taxon>Ascomycota</taxon>
        <taxon>Pezizomycotina</taxon>
        <taxon>Sordariomycetes</taxon>
        <taxon>Sordariomycetidae</taxon>
        <taxon>Coniochaetales</taxon>
        <taxon>Coniochaetaceae</taxon>
        <taxon>Coniochaeta</taxon>
    </lineage>
</organism>
<dbReference type="SUPFAM" id="SSF51735">
    <property type="entry name" value="NAD(P)-binding Rossmann-fold domains"/>
    <property type="match status" value="1"/>
</dbReference>
<keyword evidence="5" id="KW-1185">Reference proteome</keyword>
<proteinExistence type="predicted"/>
<dbReference type="EMBL" id="JANBVN010000231">
    <property type="protein sequence ID" value="KAJ9131715.1"/>
    <property type="molecule type" value="Genomic_DNA"/>
</dbReference>
<gene>
    <name evidence="4" type="ORF">NKR19_g9487</name>
</gene>
<dbReference type="Proteomes" id="UP001174691">
    <property type="component" value="Unassembled WGS sequence"/>
</dbReference>
<dbReference type="PANTHER" id="PTHR43333:SF1">
    <property type="entry name" value="D-ISOMER SPECIFIC 2-HYDROXYACID DEHYDROGENASE NAD-BINDING DOMAIN-CONTAINING PROTEIN"/>
    <property type="match status" value="1"/>
</dbReference>
<dbReference type="GO" id="GO:0016491">
    <property type="term" value="F:oxidoreductase activity"/>
    <property type="evidence" value="ECO:0007669"/>
    <property type="project" value="UniProtKB-KW"/>
</dbReference>
<feature type="domain" description="D-isomer specific 2-hydroxyacid dehydrogenase NAD-binding" evidence="3">
    <location>
        <begin position="121"/>
        <end position="191"/>
    </location>
</feature>
<evidence type="ECO:0000256" key="2">
    <source>
        <dbReference type="ARBA" id="ARBA00023027"/>
    </source>
</evidence>
<evidence type="ECO:0000313" key="5">
    <source>
        <dbReference type="Proteomes" id="UP001174691"/>
    </source>
</evidence>
<protein>
    <submittedName>
        <fullName evidence="4">D-3-phosphoglycerate dehydrogenase</fullName>
    </submittedName>
</protein>
<dbReference type="InterPro" id="IPR036291">
    <property type="entry name" value="NAD(P)-bd_dom_sf"/>
</dbReference>
<evidence type="ECO:0000256" key="1">
    <source>
        <dbReference type="ARBA" id="ARBA00023002"/>
    </source>
</evidence>
<dbReference type="AlphaFoldDB" id="A0AA38VBC6"/>
<evidence type="ECO:0000259" key="3">
    <source>
        <dbReference type="Pfam" id="PF02826"/>
    </source>
</evidence>
<name>A0AA38VBC6_9PEZI</name>
<sequence length="356" mass="39760">MTSAGALSHDILLVYLPTDPDAEWMAKIEAKYPGLKVRWRVRPTPAELILDSAVWEGVTICVTGSLPHPADLMKSVRYVQLSSAGADRWISPVHPKYQDPDTIFCTANGAHPPQIAEWVIGTYLMMSHRILDYYANQREAVWRKTLYDIEDAPGKRVGILGYGAIGRQVARVASAMGMEVYAYTRSERATAESRRDDSYCVPGTGDPDGRIPAKWFHGGSREEVDSFLAQDLDVLVIGLPLTDATRKLIGRDQLRILSRKKAFLSNIARGPIVDTDALIEALNEGWLWGAALDVTDPEPLPDGHPLWTAPNVIVTPHVSWLTPHYWKRVLNILEINLEKLATGQPLINVMNREHHY</sequence>
<dbReference type="InterPro" id="IPR029752">
    <property type="entry name" value="D-isomer_DH_CS1"/>
</dbReference>
<dbReference type="InterPro" id="IPR006140">
    <property type="entry name" value="D-isomer_DH_NAD-bd"/>
</dbReference>
<reference evidence="4" key="1">
    <citation type="submission" date="2022-07" db="EMBL/GenBank/DDBJ databases">
        <title>Fungi with potential for degradation of polypropylene.</title>
        <authorList>
            <person name="Gostincar C."/>
        </authorList>
    </citation>
    <scope>NUCLEOTIDE SEQUENCE</scope>
    <source>
        <strain evidence="4">EXF-13287</strain>
    </source>
</reference>
<accession>A0AA38VBC6</accession>
<dbReference type="GO" id="GO:0051287">
    <property type="term" value="F:NAD binding"/>
    <property type="evidence" value="ECO:0007669"/>
    <property type="project" value="InterPro"/>
</dbReference>
<feature type="domain" description="D-isomer specific 2-hydroxyacid dehydrogenase NAD-binding" evidence="3">
    <location>
        <begin position="223"/>
        <end position="319"/>
    </location>
</feature>
<dbReference type="Pfam" id="PF02826">
    <property type="entry name" value="2-Hacid_dh_C"/>
    <property type="match status" value="2"/>
</dbReference>
<keyword evidence="1" id="KW-0560">Oxidoreductase</keyword>
<dbReference type="PANTHER" id="PTHR43333">
    <property type="entry name" value="2-HACID_DH_C DOMAIN-CONTAINING PROTEIN"/>
    <property type="match status" value="1"/>
</dbReference>
<evidence type="ECO:0000313" key="4">
    <source>
        <dbReference type="EMBL" id="KAJ9131715.1"/>
    </source>
</evidence>
<dbReference type="Gene3D" id="3.40.50.720">
    <property type="entry name" value="NAD(P)-binding Rossmann-like Domain"/>
    <property type="match status" value="2"/>
</dbReference>